<keyword evidence="8" id="KW-0479">Metal-binding</keyword>
<name>A0A0G4HSB4_9ALVE</name>
<dbReference type="InterPro" id="IPR017941">
    <property type="entry name" value="Rieske_2Fe-2S"/>
</dbReference>
<evidence type="ECO:0000256" key="6">
    <source>
        <dbReference type="ARBA" id="ARBA00014931"/>
    </source>
</evidence>
<dbReference type="Pfam" id="PF13561">
    <property type="entry name" value="adh_short_C2"/>
    <property type="match status" value="1"/>
</dbReference>
<keyword evidence="7" id="KW-0001">2Fe-2S</keyword>
<evidence type="ECO:0000256" key="2">
    <source>
        <dbReference type="ARBA" id="ARBA00002149"/>
    </source>
</evidence>
<comment type="catalytic activity">
    <reaction evidence="12">
        <text>choline + 2 reduced [2Fe-2S]-[ferredoxin] + O2 + 2 H(+) = betaine aldehyde hydrate + 2 oxidized [2Fe-2S]-[ferredoxin] + H2O</text>
        <dbReference type="Rhea" id="RHEA:17769"/>
        <dbReference type="Rhea" id="RHEA-COMP:10000"/>
        <dbReference type="Rhea" id="RHEA-COMP:10001"/>
        <dbReference type="ChEBI" id="CHEBI:15354"/>
        <dbReference type="ChEBI" id="CHEBI:15377"/>
        <dbReference type="ChEBI" id="CHEBI:15378"/>
        <dbReference type="ChEBI" id="CHEBI:15379"/>
        <dbReference type="ChEBI" id="CHEBI:15870"/>
        <dbReference type="ChEBI" id="CHEBI:33737"/>
        <dbReference type="ChEBI" id="CHEBI:33738"/>
        <dbReference type="EC" id="1.14.15.7"/>
    </reaction>
</comment>
<dbReference type="SUPFAM" id="SSF55961">
    <property type="entry name" value="Bet v1-like"/>
    <property type="match status" value="1"/>
</dbReference>
<keyword evidence="11" id="KW-0411">Iron-sulfur</keyword>
<evidence type="ECO:0000313" key="15">
    <source>
        <dbReference type="EMBL" id="CEM47216.1"/>
    </source>
</evidence>
<dbReference type="GO" id="GO:0051537">
    <property type="term" value="F:2 iron, 2 sulfur cluster binding"/>
    <property type="evidence" value="ECO:0007669"/>
    <property type="project" value="UniProtKB-KW"/>
</dbReference>
<evidence type="ECO:0000259" key="14">
    <source>
        <dbReference type="PROSITE" id="PS51296"/>
    </source>
</evidence>
<dbReference type="PRINTS" id="PR00081">
    <property type="entry name" value="GDHRDH"/>
</dbReference>
<dbReference type="SUPFAM" id="SSF50022">
    <property type="entry name" value="ISP domain"/>
    <property type="match status" value="1"/>
</dbReference>
<dbReference type="PRINTS" id="PR00080">
    <property type="entry name" value="SDRFAMILY"/>
</dbReference>
<evidence type="ECO:0000256" key="5">
    <source>
        <dbReference type="ARBA" id="ARBA00012763"/>
    </source>
</evidence>
<feature type="region of interest" description="Disordered" evidence="13">
    <location>
        <begin position="46"/>
        <end position="68"/>
    </location>
</feature>
<dbReference type="Gene3D" id="3.40.50.720">
    <property type="entry name" value="NAD(P)-binding Rossmann-like Domain"/>
    <property type="match status" value="1"/>
</dbReference>
<evidence type="ECO:0000256" key="12">
    <source>
        <dbReference type="ARBA" id="ARBA00049097"/>
    </source>
</evidence>
<dbReference type="EMBL" id="CDMZ01003673">
    <property type="protein sequence ID" value="CEM47216.1"/>
    <property type="molecule type" value="Genomic_DNA"/>
</dbReference>
<dbReference type="InterPro" id="IPR036922">
    <property type="entry name" value="Rieske_2Fe-2S_sf"/>
</dbReference>
<keyword evidence="9" id="KW-0560">Oxidoreductase</keyword>
<comment type="cofactor">
    <cofactor evidence="1">
        <name>Fe cation</name>
        <dbReference type="ChEBI" id="CHEBI:24875"/>
    </cofactor>
</comment>
<dbReference type="GO" id="GO:0005506">
    <property type="term" value="F:iron ion binding"/>
    <property type="evidence" value="ECO:0007669"/>
    <property type="project" value="InterPro"/>
</dbReference>
<dbReference type="CDD" id="cd00680">
    <property type="entry name" value="RHO_alpha_C"/>
    <property type="match status" value="1"/>
</dbReference>
<dbReference type="InterPro" id="IPR057326">
    <property type="entry name" value="KR_dom"/>
</dbReference>
<dbReference type="InterPro" id="IPR036291">
    <property type="entry name" value="NAD(P)-bd_dom_sf"/>
</dbReference>
<dbReference type="Gene3D" id="3.90.380.10">
    <property type="entry name" value="Naphthalene 1,2-dioxygenase Alpha Subunit, Chain A, domain 1"/>
    <property type="match status" value="2"/>
</dbReference>
<dbReference type="Pfam" id="PF00848">
    <property type="entry name" value="Ring_hydroxyl_A"/>
    <property type="match status" value="1"/>
</dbReference>
<evidence type="ECO:0000256" key="11">
    <source>
        <dbReference type="ARBA" id="ARBA00023014"/>
    </source>
</evidence>
<dbReference type="CDD" id="cd03469">
    <property type="entry name" value="Rieske_RO_Alpha_N"/>
    <property type="match status" value="1"/>
</dbReference>
<dbReference type="SMART" id="SM00822">
    <property type="entry name" value="PKS_KR"/>
    <property type="match status" value="1"/>
</dbReference>
<dbReference type="InterPro" id="IPR001663">
    <property type="entry name" value="Rng_hydr_dOase-A"/>
</dbReference>
<dbReference type="InterPro" id="IPR015879">
    <property type="entry name" value="Ring_hydroxy_dOase_asu_C_dom"/>
</dbReference>
<evidence type="ECO:0000256" key="13">
    <source>
        <dbReference type="SAM" id="MobiDB-lite"/>
    </source>
</evidence>
<dbReference type="EC" id="1.14.15.7" evidence="5"/>
<evidence type="ECO:0000256" key="9">
    <source>
        <dbReference type="ARBA" id="ARBA00023002"/>
    </source>
</evidence>
<dbReference type="Gene3D" id="2.102.10.10">
    <property type="entry name" value="Rieske [2Fe-2S] iron-sulphur domain"/>
    <property type="match status" value="1"/>
</dbReference>
<dbReference type="FunFam" id="3.40.50.720:FF:000084">
    <property type="entry name" value="Short-chain dehydrogenase reductase"/>
    <property type="match status" value="1"/>
</dbReference>
<dbReference type="PROSITE" id="PS51296">
    <property type="entry name" value="RIESKE"/>
    <property type="match status" value="1"/>
</dbReference>
<feature type="compositionally biased region" description="Polar residues" evidence="13">
    <location>
        <begin position="623"/>
        <end position="639"/>
    </location>
</feature>
<evidence type="ECO:0000256" key="10">
    <source>
        <dbReference type="ARBA" id="ARBA00023004"/>
    </source>
</evidence>
<feature type="region of interest" description="Disordered" evidence="13">
    <location>
        <begin position="623"/>
        <end position="642"/>
    </location>
</feature>
<keyword evidence="10" id="KW-0408">Iron</keyword>
<comment type="function">
    <text evidence="2">Catalyzes the first step of the osmoprotectant glycine betaine synthesis.</text>
</comment>
<accession>A0A0G4HSB4</accession>
<dbReference type="Pfam" id="PF00355">
    <property type="entry name" value="Rieske"/>
    <property type="match status" value="1"/>
</dbReference>
<evidence type="ECO:0000256" key="3">
    <source>
        <dbReference type="ARBA" id="ARBA00004866"/>
    </source>
</evidence>
<evidence type="ECO:0000256" key="7">
    <source>
        <dbReference type="ARBA" id="ARBA00022714"/>
    </source>
</evidence>
<dbReference type="SUPFAM" id="SSF51735">
    <property type="entry name" value="NAD(P)-binding Rossmann-fold domains"/>
    <property type="match status" value="1"/>
</dbReference>
<feature type="compositionally biased region" description="Basic and acidic residues" evidence="13">
    <location>
        <begin position="584"/>
        <end position="599"/>
    </location>
</feature>
<dbReference type="VEuPathDB" id="CryptoDB:Cvel_8241"/>
<organism evidence="15">
    <name type="scientific">Chromera velia CCMP2878</name>
    <dbReference type="NCBI Taxonomy" id="1169474"/>
    <lineage>
        <taxon>Eukaryota</taxon>
        <taxon>Sar</taxon>
        <taxon>Alveolata</taxon>
        <taxon>Colpodellida</taxon>
        <taxon>Chromeraceae</taxon>
        <taxon>Chromera</taxon>
    </lineage>
</organism>
<proteinExistence type="inferred from homology"/>
<evidence type="ECO:0000256" key="1">
    <source>
        <dbReference type="ARBA" id="ARBA00001962"/>
    </source>
</evidence>
<feature type="compositionally biased region" description="Low complexity" evidence="13">
    <location>
        <begin position="51"/>
        <end position="68"/>
    </location>
</feature>
<dbReference type="PANTHER" id="PTHR43756">
    <property type="entry name" value="CHOLINE MONOOXYGENASE, CHLOROPLASTIC"/>
    <property type="match status" value="1"/>
</dbReference>
<evidence type="ECO:0000256" key="8">
    <source>
        <dbReference type="ARBA" id="ARBA00022723"/>
    </source>
</evidence>
<comment type="similarity">
    <text evidence="4">Belongs to the choline monooxygenase family.</text>
</comment>
<comment type="pathway">
    <text evidence="3">Amine and polyamine biosynthesis; betaine biosynthesis via choline pathway; betaine aldehyde from choline (monooxygenase route): step 1/1.</text>
</comment>
<feature type="region of interest" description="Disordered" evidence="13">
    <location>
        <begin position="514"/>
        <end position="601"/>
    </location>
</feature>
<protein>
    <recommendedName>
        <fullName evidence="6">Choline monooxygenase, chloroplastic</fullName>
        <ecNumber evidence="5">1.14.15.7</ecNumber>
    </recommendedName>
</protein>
<dbReference type="UniPathway" id="UPA00529">
    <property type="reaction ID" value="UER00430"/>
</dbReference>
<reference evidence="15" key="1">
    <citation type="submission" date="2014-11" db="EMBL/GenBank/DDBJ databases">
        <authorList>
            <person name="Otto D Thomas"/>
            <person name="Naeem Raeece"/>
        </authorList>
    </citation>
    <scope>NUCLEOTIDE SEQUENCE</scope>
</reference>
<gene>
    <name evidence="15" type="ORF">Cvel_8241</name>
</gene>
<dbReference type="InterPro" id="IPR002347">
    <property type="entry name" value="SDR_fam"/>
</dbReference>
<feature type="domain" description="Rieske" evidence="14">
    <location>
        <begin position="147"/>
        <end position="256"/>
    </location>
</feature>
<dbReference type="GO" id="GO:0019285">
    <property type="term" value="P:glycine betaine biosynthetic process from choline"/>
    <property type="evidence" value="ECO:0007669"/>
    <property type="project" value="UniProtKB-UniPathway"/>
</dbReference>
<sequence>MLFGRAPALLFSKPLDRISSILLQRYAPNQLCSGFSQMHTNSRSGSPFAVPLSSSPPGSPLWGSSNGNSDAQGGGLGVSLGGFDVPQQSPLPEFPLMTERAPKNLFDVSLYEDTRKPLGQAVCLPSWCYTSPEWHEREVSEVFGRDWQLVCRAEEVAEAGGYFSLTAPGLGAVAVVRGKDNKLRAFRNLCRHRGALLLREESGSLSGGLTCPYHAWTWDLQGRLRAVPGASKDSFCKKNFPLLPLELSQWRGFVFVRAPAKGSVASGMPASADEAEREGGVSESLGNLNDLVLKDWPLEDMVTVGRREYSAACNWKFLVENTSETYHTAFVHKNSLGPMPSMSIDEAVESPLRGSWGGVYVPSERSIVPLPRQSAPFPSFTSKTFFINIFPNLQLNVTHDCCWWMRVLPDGPRRSRVSLGFLFPKKTVGETENFQDKLKDYLERWHIAVSEDNDISEVQQQGAEAVQMSFGGAQGGSVPLSEYPRGPFSPLEFGAHRFCCYVLDRVIGPSPSSPSFNAPPFAETVSTTSSQAPFLPSQQQQQQQPRRNHAHPQDPARGLPLEEPPMREGPSDHNAPPVRQGGHQRKEAEERVPNTRSDKGAIGMTCSHAPALSSAASARQTASYSSVPTRGRAFSTTASAPPMPSLCSSASGCLRFSGKVAVVTGAGRDIGSAVALRLAAEGAFVLLHYNSSKDGAEKVAEQIRSAGGRAECVGGDLSTPEGVAVLGAHAHEFGGGRVDVLVHNSGGLVQRRKLDEMNLEFLSKLMALNFYSFVLLAQQLVPLMPPGSSIVTFSSQAARDGGGPGAGAYAASKGAVHTYTRSLAKELGGPKGIRVNGVSPGMISTGFHDTFSTPETRQKVAASTLVKREGTAEETAATVAFLASGDASYLSGVIVDINGGLAFSG</sequence>
<dbReference type="AlphaFoldDB" id="A0A0G4HSB4"/>
<evidence type="ECO:0000256" key="4">
    <source>
        <dbReference type="ARBA" id="ARBA00010848"/>
    </source>
</evidence>
<dbReference type="GO" id="GO:0019133">
    <property type="term" value="F:choline monooxygenase activity"/>
    <property type="evidence" value="ECO:0007669"/>
    <property type="project" value="UniProtKB-EC"/>
</dbReference>
<dbReference type="PANTHER" id="PTHR43756:SF5">
    <property type="entry name" value="CHOLINE MONOOXYGENASE, CHLOROPLASTIC"/>
    <property type="match status" value="1"/>
</dbReference>